<accession>A0A8S0YWV6</accession>
<dbReference type="Pfam" id="PF08246">
    <property type="entry name" value="Inhibitor_I29"/>
    <property type="match status" value="1"/>
</dbReference>
<dbReference type="InterPro" id="IPR038765">
    <property type="entry name" value="Papain-like_cys_pep_sf"/>
</dbReference>
<proteinExistence type="predicted"/>
<gene>
    <name evidence="3" type="ORF">APLA_LOCUS1842</name>
    <name evidence="4" type="ORF">APLA_LOCUS4045</name>
</gene>
<dbReference type="AlphaFoldDB" id="A0A8S0YWV6"/>
<dbReference type="OrthoDB" id="5855924at2759"/>
<dbReference type="Proteomes" id="UP000494256">
    <property type="component" value="Unassembled WGS sequence"/>
</dbReference>
<dbReference type="SMART" id="SM00848">
    <property type="entry name" value="Inhibitor_I29"/>
    <property type="match status" value="1"/>
</dbReference>
<keyword evidence="1" id="KW-0732">Signal</keyword>
<evidence type="ECO:0000313" key="3">
    <source>
        <dbReference type="EMBL" id="CAB3224271.1"/>
    </source>
</evidence>
<evidence type="ECO:0000259" key="2">
    <source>
        <dbReference type="SMART" id="SM00848"/>
    </source>
</evidence>
<dbReference type="InterPro" id="IPR013201">
    <property type="entry name" value="Prot_inhib_I29"/>
</dbReference>
<feature type="domain" description="Cathepsin propeptide inhibitor" evidence="2">
    <location>
        <begin position="34"/>
        <end position="90"/>
    </location>
</feature>
<sequence>MNLISLIFLVATAATTLCAQEPRFYNLEDAPQLFEKFIVDNDRHYKDEADRKQHYEAFLNTLKYINEANAEQSDYTLGITLFADQTETERRQRPSGIRFD</sequence>
<dbReference type="Gene3D" id="1.10.287.2250">
    <property type="match status" value="1"/>
</dbReference>
<reference evidence="5 6" key="1">
    <citation type="submission" date="2020-04" db="EMBL/GenBank/DDBJ databases">
        <authorList>
            <person name="Wallbank WR R."/>
            <person name="Pardo Diaz C."/>
            <person name="Kozak K."/>
            <person name="Martin S."/>
            <person name="Jiggins C."/>
            <person name="Moest M."/>
            <person name="Warren A I."/>
            <person name="Byers J.R.P. K."/>
            <person name="Montejo-Kovacevich G."/>
            <person name="Yen C E."/>
        </authorList>
    </citation>
    <scope>NUCLEOTIDE SEQUENCE [LARGE SCALE GENOMIC DNA]</scope>
</reference>
<protein>
    <recommendedName>
        <fullName evidence="2">Cathepsin propeptide inhibitor domain-containing protein</fullName>
    </recommendedName>
</protein>
<dbReference type="EMBL" id="CADEBC010000426">
    <property type="protein sequence ID" value="CAB3229978.1"/>
    <property type="molecule type" value="Genomic_DNA"/>
</dbReference>
<keyword evidence="5" id="KW-1185">Reference proteome</keyword>
<dbReference type="SUPFAM" id="SSF54001">
    <property type="entry name" value="Cysteine proteinases"/>
    <property type="match status" value="1"/>
</dbReference>
<feature type="chain" id="PRO_5036272871" description="Cathepsin propeptide inhibitor domain-containing protein" evidence="1">
    <location>
        <begin position="20"/>
        <end position="100"/>
    </location>
</feature>
<evidence type="ECO:0000313" key="5">
    <source>
        <dbReference type="Proteomes" id="UP000494106"/>
    </source>
</evidence>
<evidence type="ECO:0000313" key="6">
    <source>
        <dbReference type="Proteomes" id="UP000494256"/>
    </source>
</evidence>
<dbReference type="Proteomes" id="UP000494106">
    <property type="component" value="Unassembled WGS sequence"/>
</dbReference>
<name>A0A8S0YWV6_ARCPL</name>
<evidence type="ECO:0000256" key="1">
    <source>
        <dbReference type="SAM" id="SignalP"/>
    </source>
</evidence>
<feature type="signal peptide" evidence="1">
    <location>
        <begin position="1"/>
        <end position="19"/>
    </location>
</feature>
<comment type="caution">
    <text evidence="3">The sequence shown here is derived from an EMBL/GenBank/DDBJ whole genome shotgun (WGS) entry which is preliminary data.</text>
</comment>
<dbReference type="EMBL" id="CADEBD010000171">
    <property type="protein sequence ID" value="CAB3224271.1"/>
    <property type="molecule type" value="Genomic_DNA"/>
</dbReference>
<organism evidence="3 6">
    <name type="scientific">Arctia plantaginis</name>
    <name type="common">Wood tiger moth</name>
    <name type="synonym">Phalaena plantaginis</name>
    <dbReference type="NCBI Taxonomy" id="874455"/>
    <lineage>
        <taxon>Eukaryota</taxon>
        <taxon>Metazoa</taxon>
        <taxon>Ecdysozoa</taxon>
        <taxon>Arthropoda</taxon>
        <taxon>Hexapoda</taxon>
        <taxon>Insecta</taxon>
        <taxon>Pterygota</taxon>
        <taxon>Neoptera</taxon>
        <taxon>Endopterygota</taxon>
        <taxon>Lepidoptera</taxon>
        <taxon>Glossata</taxon>
        <taxon>Ditrysia</taxon>
        <taxon>Noctuoidea</taxon>
        <taxon>Erebidae</taxon>
        <taxon>Arctiinae</taxon>
        <taxon>Arctia</taxon>
    </lineage>
</organism>
<evidence type="ECO:0000313" key="4">
    <source>
        <dbReference type="EMBL" id="CAB3229978.1"/>
    </source>
</evidence>